<dbReference type="InterPro" id="IPR015797">
    <property type="entry name" value="NUDIX_hydrolase-like_dom_sf"/>
</dbReference>
<gene>
    <name evidence="2" type="ORF">GS429_16730</name>
</gene>
<sequence length="184" mass="20459">MKIPPDPESLRDRETVEFETETRTLSRAEFETARGLENHVAVGVTNESGEVLLVNDGSRGWTVPSVAVAPNEDWDSVGRRMAASLTGVDAELDRPVRVRRVDFQREDDSERRRTTYNIVVRTEPVTGRPIADDPTVGRDEQPPGPEEDVETKSPAVGEQELLWLDRVPEGQSGEIAADIRSLLD</sequence>
<feature type="region of interest" description="Disordered" evidence="1">
    <location>
        <begin position="121"/>
        <end position="158"/>
    </location>
</feature>
<organism evidence="2 3">
    <name type="scientific">Natronorubrum halalkaliphilum</name>
    <dbReference type="NCBI Taxonomy" id="2691917"/>
    <lineage>
        <taxon>Archaea</taxon>
        <taxon>Methanobacteriati</taxon>
        <taxon>Methanobacteriota</taxon>
        <taxon>Stenosarchaea group</taxon>
        <taxon>Halobacteria</taxon>
        <taxon>Halobacteriales</taxon>
        <taxon>Natrialbaceae</taxon>
        <taxon>Natronorubrum</taxon>
    </lineage>
</organism>
<dbReference type="EMBL" id="WUYX01000053">
    <property type="protein sequence ID" value="MXV63674.1"/>
    <property type="molecule type" value="Genomic_DNA"/>
</dbReference>
<feature type="compositionally biased region" description="Basic and acidic residues" evidence="1">
    <location>
        <begin position="8"/>
        <end position="24"/>
    </location>
</feature>
<keyword evidence="3" id="KW-1185">Reference proteome</keyword>
<name>A0A6B0VQC6_9EURY</name>
<reference evidence="2 3" key="1">
    <citation type="submission" date="2020-01" db="EMBL/GenBank/DDBJ databases">
        <title>Natronorubrum sp. JWXQ-INN 674 isolated from Inner Mongolia Autonomous Region of China.</title>
        <authorList>
            <person name="Xue Q."/>
        </authorList>
    </citation>
    <scope>NUCLEOTIDE SEQUENCE [LARGE SCALE GENOMIC DNA]</scope>
    <source>
        <strain evidence="2 3">JWXQ-INN-674</strain>
    </source>
</reference>
<dbReference type="AlphaFoldDB" id="A0A6B0VQC6"/>
<protein>
    <recommendedName>
        <fullName evidence="4">Nudix hydrolase domain-containing protein</fullName>
    </recommendedName>
</protein>
<dbReference type="Proteomes" id="UP000434101">
    <property type="component" value="Unassembled WGS sequence"/>
</dbReference>
<evidence type="ECO:0000256" key="1">
    <source>
        <dbReference type="SAM" id="MobiDB-lite"/>
    </source>
</evidence>
<accession>A0A6B0VQC6</accession>
<feature type="region of interest" description="Disordered" evidence="1">
    <location>
        <begin position="1"/>
        <end position="24"/>
    </location>
</feature>
<dbReference type="SUPFAM" id="SSF55811">
    <property type="entry name" value="Nudix"/>
    <property type="match status" value="1"/>
</dbReference>
<evidence type="ECO:0008006" key="4">
    <source>
        <dbReference type="Google" id="ProtNLM"/>
    </source>
</evidence>
<evidence type="ECO:0000313" key="2">
    <source>
        <dbReference type="EMBL" id="MXV63674.1"/>
    </source>
</evidence>
<dbReference type="RefSeq" id="WP_160066476.1">
    <property type="nucleotide sequence ID" value="NZ_WUYX01000053.1"/>
</dbReference>
<dbReference type="OrthoDB" id="195398at2157"/>
<comment type="caution">
    <text evidence="2">The sequence shown here is derived from an EMBL/GenBank/DDBJ whole genome shotgun (WGS) entry which is preliminary data.</text>
</comment>
<proteinExistence type="predicted"/>
<dbReference type="Gene3D" id="3.90.79.10">
    <property type="entry name" value="Nucleoside Triphosphate Pyrophosphohydrolase"/>
    <property type="match status" value="1"/>
</dbReference>
<evidence type="ECO:0000313" key="3">
    <source>
        <dbReference type="Proteomes" id="UP000434101"/>
    </source>
</evidence>